<protein>
    <submittedName>
        <fullName evidence="1">Uncharacterized protein</fullName>
    </submittedName>
</protein>
<accession>A0ACB8RET1</accession>
<gene>
    <name evidence="1" type="ORF">FA95DRAFT_1575956</name>
</gene>
<sequence length="387" mass="40576">MHLKEDCAFTQVPCPAPDCEHYVLRKDLTTTCVHRQALCNGCSVQMDPAELESHNLACPTEIVTCTSCDATHPRALCAAHALACPAAHAACPHASHGCPWLGARRILDTHVSACVYEVLKGFFAVSYARAAALEEQNAALRARMEAAEGQVSVMRRELEVVKSVLGPWFWAGTQDGAVEEAASNASPAPASPLAQSFPVDAVPEGWAPASSSLSRIAPDAFPNLASYFPQLPSAVPASFPSLAHPHSYFQRPTPSLPSASHSAAPSTLVASLTSLHTSLDTLAASHDSLARLTELAVGAQVAEVGALRALVSGLGMQVHTILMERSVGIGPMGMGMWTGLGGEQEEGVFGRMAAGWPPHAMPGRYPMFPLSPPGPPGHPAPSPSVKL</sequence>
<dbReference type="Proteomes" id="UP000814033">
    <property type="component" value="Unassembled WGS sequence"/>
</dbReference>
<keyword evidence="2" id="KW-1185">Reference proteome</keyword>
<organism evidence="1 2">
    <name type="scientific">Auriscalpium vulgare</name>
    <dbReference type="NCBI Taxonomy" id="40419"/>
    <lineage>
        <taxon>Eukaryota</taxon>
        <taxon>Fungi</taxon>
        <taxon>Dikarya</taxon>
        <taxon>Basidiomycota</taxon>
        <taxon>Agaricomycotina</taxon>
        <taxon>Agaricomycetes</taxon>
        <taxon>Russulales</taxon>
        <taxon>Auriscalpiaceae</taxon>
        <taxon>Auriscalpium</taxon>
    </lineage>
</organism>
<reference evidence="1" key="1">
    <citation type="submission" date="2021-02" db="EMBL/GenBank/DDBJ databases">
        <authorList>
            <consortium name="DOE Joint Genome Institute"/>
            <person name="Ahrendt S."/>
            <person name="Looney B.P."/>
            <person name="Miyauchi S."/>
            <person name="Morin E."/>
            <person name="Drula E."/>
            <person name="Courty P.E."/>
            <person name="Chicoki N."/>
            <person name="Fauchery L."/>
            <person name="Kohler A."/>
            <person name="Kuo A."/>
            <person name="Labutti K."/>
            <person name="Pangilinan J."/>
            <person name="Lipzen A."/>
            <person name="Riley R."/>
            <person name="Andreopoulos W."/>
            <person name="He G."/>
            <person name="Johnson J."/>
            <person name="Barry K.W."/>
            <person name="Grigoriev I.V."/>
            <person name="Nagy L."/>
            <person name="Hibbett D."/>
            <person name="Henrissat B."/>
            <person name="Matheny P.B."/>
            <person name="Labbe J."/>
            <person name="Martin F."/>
        </authorList>
    </citation>
    <scope>NUCLEOTIDE SEQUENCE</scope>
    <source>
        <strain evidence="1">FP105234-sp</strain>
    </source>
</reference>
<proteinExistence type="predicted"/>
<comment type="caution">
    <text evidence="1">The sequence shown here is derived from an EMBL/GenBank/DDBJ whole genome shotgun (WGS) entry which is preliminary data.</text>
</comment>
<dbReference type="EMBL" id="MU276084">
    <property type="protein sequence ID" value="KAI0042105.1"/>
    <property type="molecule type" value="Genomic_DNA"/>
</dbReference>
<reference evidence="1" key="2">
    <citation type="journal article" date="2022" name="New Phytol.">
        <title>Evolutionary transition to the ectomycorrhizal habit in the genomes of a hyperdiverse lineage of mushroom-forming fungi.</title>
        <authorList>
            <person name="Looney B."/>
            <person name="Miyauchi S."/>
            <person name="Morin E."/>
            <person name="Drula E."/>
            <person name="Courty P.E."/>
            <person name="Kohler A."/>
            <person name="Kuo A."/>
            <person name="LaButti K."/>
            <person name="Pangilinan J."/>
            <person name="Lipzen A."/>
            <person name="Riley R."/>
            <person name="Andreopoulos W."/>
            <person name="He G."/>
            <person name="Johnson J."/>
            <person name="Nolan M."/>
            <person name="Tritt A."/>
            <person name="Barry K.W."/>
            <person name="Grigoriev I.V."/>
            <person name="Nagy L.G."/>
            <person name="Hibbett D."/>
            <person name="Henrissat B."/>
            <person name="Matheny P.B."/>
            <person name="Labbe J."/>
            <person name="Martin F.M."/>
        </authorList>
    </citation>
    <scope>NUCLEOTIDE SEQUENCE</scope>
    <source>
        <strain evidence="1">FP105234-sp</strain>
    </source>
</reference>
<evidence type="ECO:0000313" key="2">
    <source>
        <dbReference type="Proteomes" id="UP000814033"/>
    </source>
</evidence>
<evidence type="ECO:0000313" key="1">
    <source>
        <dbReference type="EMBL" id="KAI0042105.1"/>
    </source>
</evidence>
<name>A0ACB8RET1_9AGAM</name>